<dbReference type="Gene3D" id="1.10.620.20">
    <property type="entry name" value="Ribonucleotide Reductase, subunit A"/>
    <property type="match status" value="1"/>
</dbReference>
<protein>
    <submittedName>
        <fullName evidence="1">Uncharacterized protein</fullName>
    </submittedName>
</protein>
<dbReference type="Proteomes" id="UP000325243">
    <property type="component" value="Unassembled WGS sequence"/>
</dbReference>
<dbReference type="EMBL" id="VSSB01000002">
    <property type="protein sequence ID" value="TYL51132.1"/>
    <property type="molecule type" value="Genomic_DNA"/>
</dbReference>
<dbReference type="InterPro" id="IPR012348">
    <property type="entry name" value="RNR-like"/>
</dbReference>
<evidence type="ECO:0000313" key="1">
    <source>
        <dbReference type="EMBL" id="TYL51132.1"/>
    </source>
</evidence>
<dbReference type="AlphaFoldDB" id="A0A5S4UX40"/>
<reference evidence="1 2" key="1">
    <citation type="submission" date="2019-08" db="EMBL/GenBank/DDBJ databases">
        <authorList>
            <person name="Hu J."/>
        </authorList>
    </citation>
    <scope>NUCLEOTIDE SEQUENCE [LARGE SCALE GENOMIC DNA]</scope>
    <source>
        <strain evidence="1 2">NEAU-184</strain>
    </source>
</reference>
<dbReference type="RefSeq" id="WP_148735226.1">
    <property type="nucleotide sequence ID" value="NZ_VSSB01000002.1"/>
</dbReference>
<proteinExistence type="predicted"/>
<keyword evidence="2" id="KW-1185">Reference proteome</keyword>
<sequence>MTVSAAHHEPPAFDVREFARTAQGSLRDDLDLAAIRAAPPAPDVARTLAALAVLEGATMAHLRNVLVTSTHKDARVTAFLVTWAFEKFWIADALRAIVAAGAGGEPSSAGVPGAAPARTSRVAASSGRGPVRRALAGFTQGWAVVGVHMAVGFVDDRMLRAAHLRVVDVARSPALAAAVDRILRVKARHVEFFEAEARARLGASTRAARLARRELRRTAWPLGRSALGPAELTAFARFAFGGEAGDAALRTLADEIREVPGLDARTAASVTAGLTTLAARPAA</sequence>
<evidence type="ECO:0000313" key="2">
    <source>
        <dbReference type="Proteomes" id="UP000325243"/>
    </source>
</evidence>
<accession>A0A5S4UX40</accession>
<organism evidence="1 2">
    <name type="scientific">Agromyces mariniharenae</name>
    <dbReference type="NCBI Taxonomy" id="2604423"/>
    <lineage>
        <taxon>Bacteria</taxon>
        <taxon>Bacillati</taxon>
        <taxon>Actinomycetota</taxon>
        <taxon>Actinomycetes</taxon>
        <taxon>Micrococcales</taxon>
        <taxon>Microbacteriaceae</taxon>
        <taxon>Agromyces</taxon>
    </lineage>
</organism>
<comment type="caution">
    <text evidence="1">The sequence shown here is derived from an EMBL/GenBank/DDBJ whole genome shotgun (WGS) entry which is preliminary data.</text>
</comment>
<name>A0A5S4UX40_9MICO</name>
<dbReference type="GO" id="GO:0016491">
    <property type="term" value="F:oxidoreductase activity"/>
    <property type="evidence" value="ECO:0007669"/>
    <property type="project" value="InterPro"/>
</dbReference>
<gene>
    <name evidence="1" type="ORF">FYC51_18615</name>
</gene>